<dbReference type="EMBL" id="CP138333">
    <property type="protein sequence ID" value="WZX29574.1"/>
    <property type="molecule type" value="Genomic_DNA"/>
</dbReference>
<evidence type="ECO:0000313" key="2">
    <source>
        <dbReference type="EMBL" id="WZX29574.1"/>
    </source>
</evidence>
<proteinExistence type="predicted"/>
<dbReference type="RefSeq" id="WP_342388130.1">
    <property type="nucleotide sequence ID" value="NZ_CP138333.2"/>
</dbReference>
<evidence type="ECO:0000256" key="1">
    <source>
        <dbReference type="SAM" id="Phobius"/>
    </source>
</evidence>
<accession>A0ABZ3CIB5</accession>
<dbReference type="Proteomes" id="UP001455384">
    <property type="component" value="Chromosome"/>
</dbReference>
<name>A0ABZ3CIB5_9STAP</name>
<keyword evidence="1" id="KW-0812">Transmembrane</keyword>
<keyword evidence="3" id="KW-1185">Reference proteome</keyword>
<feature type="transmembrane region" description="Helical" evidence="1">
    <location>
        <begin position="29"/>
        <end position="48"/>
    </location>
</feature>
<keyword evidence="1" id="KW-1133">Transmembrane helix</keyword>
<reference evidence="3" key="1">
    <citation type="submission" date="2023-10" db="EMBL/GenBank/DDBJ databases">
        <title>Genome analysis and identification of Salinococcus sp. Bachu38 nov., a PGPR from the rhizosphere of Tamarix.</title>
        <authorList>
            <person name="Liang Z."/>
            <person name="Zhang X."/>
            <person name="Jia J."/>
            <person name="Chen X."/>
            <person name="Wang Y."/>
            <person name="Wang Q."/>
            <person name="Wang R."/>
        </authorList>
    </citation>
    <scope>NUCLEOTIDE SEQUENCE [LARGE SCALE GENOMIC DNA]</scope>
    <source>
        <strain evidence="3">Bachu38</strain>
    </source>
</reference>
<evidence type="ECO:0000313" key="3">
    <source>
        <dbReference type="Proteomes" id="UP001455384"/>
    </source>
</evidence>
<sequence>MKLLQALIPEILVVSSVLTASIAMLVLMGWPYALIFFSAFLLVASVYVNNVMRTELDE</sequence>
<organism evidence="2 3">
    <name type="scientific">Salinicoccus bachuensis</name>
    <dbReference type="NCBI Taxonomy" id="3136731"/>
    <lineage>
        <taxon>Bacteria</taxon>
        <taxon>Bacillati</taxon>
        <taxon>Bacillota</taxon>
        <taxon>Bacilli</taxon>
        <taxon>Bacillales</taxon>
        <taxon>Staphylococcaceae</taxon>
        <taxon>Salinicoccus</taxon>
    </lineage>
</organism>
<keyword evidence="1" id="KW-0472">Membrane</keyword>
<gene>
    <name evidence="2" type="ORF">RQP18_13160</name>
</gene>
<protein>
    <submittedName>
        <fullName evidence="2">Uncharacterized protein</fullName>
    </submittedName>
</protein>